<evidence type="ECO:0000256" key="7">
    <source>
        <dbReference type="SAM" id="SignalP"/>
    </source>
</evidence>
<dbReference type="EMBL" id="JBHRYJ010000001">
    <property type="protein sequence ID" value="MFC3674319.1"/>
    <property type="molecule type" value="Genomic_DNA"/>
</dbReference>
<dbReference type="Proteomes" id="UP001595711">
    <property type="component" value="Unassembled WGS sequence"/>
</dbReference>
<feature type="domain" description="Peptidase M48" evidence="8">
    <location>
        <begin position="67"/>
        <end position="245"/>
    </location>
</feature>
<comment type="cofactor">
    <cofactor evidence="6">
        <name>Zn(2+)</name>
        <dbReference type="ChEBI" id="CHEBI:29105"/>
    </cofactor>
    <text evidence="6">Binds 1 zinc ion per subunit.</text>
</comment>
<dbReference type="CDD" id="cd07324">
    <property type="entry name" value="M48C_Oma1-like"/>
    <property type="match status" value="1"/>
</dbReference>
<dbReference type="Gene3D" id="1.25.40.10">
    <property type="entry name" value="Tetratricopeptide repeat domain"/>
    <property type="match status" value="1"/>
</dbReference>
<evidence type="ECO:0000256" key="4">
    <source>
        <dbReference type="ARBA" id="ARBA00022833"/>
    </source>
</evidence>
<dbReference type="InterPro" id="IPR011990">
    <property type="entry name" value="TPR-like_helical_dom_sf"/>
</dbReference>
<evidence type="ECO:0000256" key="1">
    <source>
        <dbReference type="ARBA" id="ARBA00022670"/>
    </source>
</evidence>
<evidence type="ECO:0000259" key="8">
    <source>
        <dbReference type="Pfam" id="PF01435"/>
    </source>
</evidence>
<dbReference type="Pfam" id="PF01435">
    <property type="entry name" value="Peptidase_M48"/>
    <property type="match status" value="1"/>
</dbReference>
<evidence type="ECO:0000256" key="5">
    <source>
        <dbReference type="ARBA" id="ARBA00023049"/>
    </source>
</evidence>
<dbReference type="GO" id="GO:0008237">
    <property type="term" value="F:metallopeptidase activity"/>
    <property type="evidence" value="ECO:0007669"/>
    <property type="project" value="UniProtKB-KW"/>
</dbReference>
<dbReference type="SUPFAM" id="SSF48452">
    <property type="entry name" value="TPR-like"/>
    <property type="match status" value="1"/>
</dbReference>
<gene>
    <name evidence="9" type="ORF">ACFOOQ_02115</name>
</gene>
<keyword evidence="10" id="KW-1185">Reference proteome</keyword>
<evidence type="ECO:0000256" key="2">
    <source>
        <dbReference type="ARBA" id="ARBA00022723"/>
    </source>
</evidence>
<keyword evidence="1 6" id="KW-0645">Protease</keyword>
<keyword evidence="5 6" id="KW-0482">Metalloprotease</keyword>
<comment type="caution">
    <text evidence="9">The sequence shown here is derived from an EMBL/GenBank/DDBJ whole genome shotgun (WGS) entry which is preliminary data.</text>
</comment>
<dbReference type="EC" id="3.4.24.-" evidence="9"/>
<evidence type="ECO:0000313" key="9">
    <source>
        <dbReference type="EMBL" id="MFC3674319.1"/>
    </source>
</evidence>
<reference evidence="10" key="1">
    <citation type="journal article" date="2019" name="Int. J. Syst. Evol. Microbiol.">
        <title>The Global Catalogue of Microorganisms (GCM) 10K type strain sequencing project: providing services to taxonomists for standard genome sequencing and annotation.</title>
        <authorList>
            <consortium name="The Broad Institute Genomics Platform"/>
            <consortium name="The Broad Institute Genome Sequencing Center for Infectious Disease"/>
            <person name="Wu L."/>
            <person name="Ma J."/>
        </authorList>
    </citation>
    <scope>NUCLEOTIDE SEQUENCE [LARGE SCALE GENOMIC DNA]</scope>
    <source>
        <strain evidence="10">KCTC 42182</strain>
    </source>
</reference>
<feature type="chain" id="PRO_5046241298" evidence="7">
    <location>
        <begin position="23"/>
        <end position="384"/>
    </location>
</feature>
<feature type="signal peptide" evidence="7">
    <location>
        <begin position="1"/>
        <end position="22"/>
    </location>
</feature>
<evidence type="ECO:0000256" key="3">
    <source>
        <dbReference type="ARBA" id="ARBA00022801"/>
    </source>
</evidence>
<proteinExistence type="inferred from homology"/>
<sequence>MIYPHRRRVLGGLCSCTLLGLAGCVTTPSEGPVTPGYKPAVDTDEGGLWYVLNKAEREAQRSRYLIRDQEMHAYLVEVMQRLSRDFSSDMRVYLMRTPYFNASMAPNGMMTVWSGLLLRVNDEAQLAAILGHEMGHYMQRHTLARMRDMRSKADIGAFLGGLGIVGGIAQLTLLASNFAYARDQEREADQIGLQLMSKAGYRPQSAADVWQQIIDETKADKDAKSEGIMFATHPANEERLETLRAKAAELGESGETRSARYHEKIKSIRFMLLDDEVRLHQYERTLVVLKRLQEAQPNDGQLQYFEGEVYRLRDDKDDRKLAQDCYGRAIDGIDCPPEAWRSLGLVQMKDSQSTLARRSFDTYLRLLPKAEDRIIIKSYMDKMT</sequence>
<keyword evidence="3 6" id="KW-0378">Hydrolase</keyword>
<keyword evidence="7" id="KW-0732">Signal</keyword>
<dbReference type="RefSeq" id="WP_379721075.1">
    <property type="nucleotide sequence ID" value="NZ_JBHRYJ010000001.1"/>
</dbReference>
<protein>
    <submittedName>
        <fullName evidence="9">M48 family metalloprotease</fullName>
        <ecNumber evidence="9">3.4.24.-</ecNumber>
    </submittedName>
</protein>
<dbReference type="InterPro" id="IPR001915">
    <property type="entry name" value="Peptidase_M48"/>
</dbReference>
<evidence type="ECO:0000313" key="10">
    <source>
        <dbReference type="Proteomes" id="UP001595711"/>
    </source>
</evidence>
<dbReference type="PANTHER" id="PTHR22726:SF1">
    <property type="entry name" value="METALLOENDOPEPTIDASE OMA1, MITOCHONDRIAL"/>
    <property type="match status" value="1"/>
</dbReference>
<dbReference type="Gene3D" id="3.30.2010.10">
    <property type="entry name" value="Metalloproteases ('zincins'), catalytic domain"/>
    <property type="match status" value="1"/>
</dbReference>
<name>A0ABV7VA39_9PROT</name>
<dbReference type="PANTHER" id="PTHR22726">
    <property type="entry name" value="METALLOENDOPEPTIDASE OMA1"/>
    <property type="match status" value="1"/>
</dbReference>
<comment type="similarity">
    <text evidence="6">Belongs to the peptidase M48 family.</text>
</comment>
<keyword evidence="4 6" id="KW-0862">Zinc</keyword>
<dbReference type="InterPro" id="IPR051156">
    <property type="entry name" value="Mito/Outer_Membr_Metalloprot"/>
</dbReference>
<accession>A0ABV7VA39</accession>
<keyword evidence="2" id="KW-0479">Metal-binding</keyword>
<evidence type="ECO:0000256" key="6">
    <source>
        <dbReference type="RuleBase" id="RU003983"/>
    </source>
</evidence>
<organism evidence="9 10">
    <name type="scientific">Ferrovibrio xuzhouensis</name>
    <dbReference type="NCBI Taxonomy" id="1576914"/>
    <lineage>
        <taxon>Bacteria</taxon>
        <taxon>Pseudomonadati</taxon>
        <taxon>Pseudomonadota</taxon>
        <taxon>Alphaproteobacteria</taxon>
        <taxon>Rhodospirillales</taxon>
        <taxon>Rhodospirillaceae</taxon>
        <taxon>Ferrovibrio</taxon>
    </lineage>
</organism>
<dbReference type="PROSITE" id="PS51257">
    <property type="entry name" value="PROKAR_LIPOPROTEIN"/>
    <property type="match status" value="1"/>
</dbReference>